<comment type="caution">
    <text evidence="11">The sequence shown here is derived from an EMBL/GenBank/DDBJ whole genome shotgun (WGS) entry which is preliminary data.</text>
</comment>
<evidence type="ECO:0000259" key="9">
    <source>
        <dbReference type="Pfam" id="PF01435"/>
    </source>
</evidence>
<protein>
    <submittedName>
        <fullName evidence="11">Peptidase</fullName>
    </submittedName>
</protein>
<organism evidence="11 12">
    <name type="scientific">Acinetobacter gandensis</name>
    <dbReference type="NCBI Taxonomy" id="1443941"/>
    <lineage>
        <taxon>Bacteria</taxon>
        <taxon>Pseudomonadati</taxon>
        <taxon>Pseudomonadota</taxon>
        <taxon>Gammaproteobacteria</taxon>
        <taxon>Moraxellales</taxon>
        <taxon>Moraxellaceae</taxon>
        <taxon>Acinetobacter</taxon>
    </lineage>
</organism>
<dbReference type="RefSeq" id="WP_067761897.1">
    <property type="nucleotide sequence ID" value="NZ_LZDS01000002.1"/>
</dbReference>
<sequence length="358" mass="40224">MNTAVVNATYYDGKISKPYDAQVSADGEHAVIVRYGDQYAQTQHYTYKDMTLIGALGDIQPVIELKNDARLDFHQPLPEWFNLEAKSRWNSVWKLERSPALIVFSVVFVVAFAFILIKWGIPVASHVVANQLPETAMKSWGDQAEKYVLEMTEPTKLSKARQQQLLQKYQHLVAEQRPAKLIFRGGGSIGANALAIPNNTIIVTDELVKMAKDDFELIGVLAHEQGHLVQRHSLQQSLSGLGISIILLMITGDGSDILTSLPVAAVGASYSRDFESEADLYALKTMSQQNIPTAHFANFLQRMEDEERKEDAKHDRAESEQSKAETKDKKSWTDFFESHPATKARIDAVRNYQAHQHQ</sequence>
<keyword evidence="8" id="KW-0472">Membrane</keyword>
<dbReference type="PANTHER" id="PTHR22726">
    <property type="entry name" value="METALLOENDOPEPTIDASE OMA1"/>
    <property type="match status" value="1"/>
</dbReference>
<dbReference type="GO" id="GO:0016020">
    <property type="term" value="C:membrane"/>
    <property type="evidence" value="ECO:0007669"/>
    <property type="project" value="TreeGrafter"/>
</dbReference>
<keyword evidence="12" id="KW-1185">Reference proteome</keyword>
<dbReference type="CDD" id="cd07332">
    <property type="entry name" value="M48C_Oma1_like"/>
    <property type="match status" value="1"/>
</dbReference>
<keyword evidence="2" id="KW-0479">Metal-binding</keyword>
<proteinExistence type="inferred from homology"/>
<dbReference type="Gene3D" id="3.30.2010.10">
    <property type="entry name" value="Metalloproteases ('zincins'), catalytic domain"/>
    <property type="match status" value="1"/>
</dbReference>
<comment type="cofactor">
    <cofactor evidence="6">
        <name>Zn(2+)</name>
        <dbReference type="ChEBI" id="CHEBI:29105"/>
    </cofactor>
    <text evidence="6">Binds 1 zinc ion per subunit.</text>
</comment>
<evidence type="ECO:0000313" key="12">
    <source>
        <dbReference type="Proteomes" id="UP000185753"/>
    </source>
</evidence>
<feature type="domain" description="Peptidase M48" evidence="9">
    <location>
        <begin position="191"/>
        <end position="351"/>
    </location>
</feature>
<feature type="transmembrane region" description="Helical" evidence="8">
    <location>
        <begin position="100"/>
        <end position="121"/>
    </location>
</feature>
<evidence type="ECO:0000256" key="6">
    <source>
        <dbReference type="RuleBase" id="RU003983"/>
    </source>
</evidence>
<comment type="similarity">
    <text evidence="6">Belongs to the peptidase M48 family.</text>
</comment>
<dbReference type="InterPro" id="IPR055518">
    <property type="entry name" value="DUF7092"/>
</dbReference>
<name>A0A1A7REM2_9GAMM</name>
<keyword evidence="4 6" id="KW-0862">Zinc</keyword>
<dbReference type="GO" id="GO:0046872">
    <property type="term" value="F:metal ion binding"/>
    <property type="evidence" value="ECO:0007669"/>
    <property type="project" value="UniProtKB-KW"/>
</dbReference>
<dbReference type="STRING" id="1443941.A9J31_11180"/>
<keyword evidence="8" id="KW-0812">Transmembrane</keyword>
<dbReference type="GO" id="GO:0051603">
    <property type="term" value="P:proteolysis involved in protein catabolic process"/>
    <property type="evidence" value="ECO:0007669"/>
    <property type="project" value="TreeGrafter"/>
</dbReference>
<evidence type="ECO:0000256" key="3">
    <source>
        <dbReference type="ARBA" id="ARBA00022801"/>
    </source>
</evidence>
<dbReference type="EMBL" id="LZDS01000002">
    <property type="protein sequence ID" value="OBX29883.1"/>
    <property type="molecule type" value="Genomic_DNA"/>
</dbReference>
<dbReference type="InterPro" id="IPR051156">
    <property type="entry name" value="Mito/Outer_Membr_Metalloprot"/>
</dbReference>
<dbReference type="PANTHER" id="PTHR22726:SF1">
    <property type="entry name" value="METALLOENDOPEPTIDASE OMA1, MITOCHONDRIAL"/>
    <property type="match status" value="1"/>
</dbReference>
<dbReference type="InterPro" id="IPR001915">
    <property type="entry name" value="Peptidase_M48"/>
</dbReference>
<evidence type="ECO:0000256" key="1">
    <source>
        <dbReference type="ARBA" id="ARBA00022670"/>
    </source>
</evidence>
<evidence type="ECO:0000313" key="11">
    <source>
        <dbReference type="EMBL" id="OBX29883.1"/>
    </source>
</evidence>
<dbReference type="Pfam" id="PF01435">
    <property type="entry name" value="Peptidase_M48"/>
    <property type="match status" value="1"/>
</dbReference>
<gene>
    <name evidence="11" type="ORF">A9J31_11180</name>
</gene>
<accession>A0A1A7REM2</accession>
<dbReference type="OrthoDB" id="9810445at2"/>
<dbReference type="GO" id="GO:0004222">
    <property type="term" value="F:metalloendopeptidase activity"/>
    <property type="evidence" value="ECO:0007669"/>
    <property type="project" value="InterPro"/>
</dbReference>
<keyword evidence="5 6" id="KW-0482">Metalloprotease</keyword>
<feature type="domain" description="DUF7092" evidence="10">
    <location>
        <begin position="6"/>
        <end position="77"/>
    </location>
</feature>
<feature type="region of interest" description="Disordered" evidence="7">
    <location>
        <begin position="304"/>
        <end position="334"/>
    </location>
</feature>
<feature type="compositionally biased region" description="Basic and acidic residues" evidence="7">
    <location>
        <begin position="304"/>
        <end position="332"/>
    </location>
</feature>
<evidence type="ECO:0000256" key="8">
    <source>
        <dbReference type="SAM" id="Phobius"/>
    </source>
</evidence>
<dbReference type="Pfam" id="PF23368">
    <property type="entry name" value="DUF7092"/>
    <property type="match status" value="1"/>
</dbReference>
<evidence type="ECO:0000259" key="10">
    <source>
        <dbReference type="Pfam" id="PF23368"/>
    </source>
</evidence>
<dbReference type="Proteomes" id="UP000185753">
    <property type="component" value="Unassembled WGS sequence"/>
</dbReference>
<keyword evidence="1 6" id="KW-0645">Protease</keyword>
<evidence type="ECO:0000256" key="2">
    <source>
        <dbReference type="ARBA" id="ARBA00022723"/>
    </source>
</evidence>
<evidence type="ECO:0000256" key="7">
    <source>
        <dbReference type="SAM" id="MobiDB-lite"/>
    </source>
</evidence>
<keyword evidence="8" id="KW-1133">Transmembrane helix</keyword>
<reference evidence="12" key="1">
    <citation type="submission" date="2016-06" db="EMBL/GenBank/DDBJ databases">
        <authorList>
            <person name="Radolfova-Krizova L."/>
            <person name="Nemec A."/>
        </authorList>
    </citation>
    <scope>NUCLEOTIDE SEQUENCE [LARGE SCALE GENOMIC DNA]</scope>
    <source>
        <strain evidence="12">ANC 4275</strain>
    </source>
</reference>
<evidence type="ECO:0000256" key="4">
    <source>
        <dbReference type="ARBA" id="ARBA00022833"/>
    </source>
</evidence>
<evidence type="ECO:0000256" key="5">
    <source>
        <dbReference type="ARBA" id="ARBA00023049"/>
    </source>
</evidence>
<dbReference type="AlphaFoldDB" id="A0A1A7REM2"/>
<keyword evidence="3 6" id="KW-0378">Hydrolase</keyword>